<accession>A0A517NM30</accession>
<keyword evidence="1" id="KW-1133">Transmembrane helix</keyword>
<feature type="transmembrane region" description="Helical" evidence="1">
    <location>
        <begin position="453"/>
        <end position="478"/>
    </location>
</feature>
<feature type="transmembrane region" description="Helical" evidence="1">
    <location>
        <begin position="148"/>
        <end position="171"/>
    </location>
</feature>
<keyword evidence="3" id="KW-1185">Reference proteome</keyword>
<evidence type="ECO:0000256" key="1">
    <source>
        <dbReference type="SAM" id="Phobius"/>
    </source>
</evidence>
<feature type="transmembrane region" description="Helical" evidence="1">
    <location>
        <begin position="484"/>
        <end position="506"/>
    </location>
</feature>
<organism evidence="2 3">
    <name type="scientific">Stieleria marina</name>
    <dbReference type="NCBI Taxonomy" id="1930275"/>
    <lineage>
        <taxon>Bacteria</taxon>
        <taxon>Pseudomonadati</taxon>
        <taxon>Planctomycetota</taxon>
        <taxon>Planctomycetia</taxon>
        <taxon>Pirellulales</taxon>
        <taxon>Pirellulaceae</taxon>
        <taxon>Stieleria</taxon>
    </lineage>
</organism>
<feature type="transmembrane region" description="Helical" evidence="1">
    <location>
        <begin position="527"/>
        <end position="552"/>
    </location>
</feature>
<evidence type="ECO:0000313" key="3">
    <source>
        <dbReference type="Proteomes" id="UP000319817"/>
    </source>
</evidence>
<dbReference type="OrthoDB" id="245256at2"/>
<protein>
    <submittedName>
        <fullName evidence="2">Uncharacterized protein</fullName>
    </submittedName>
</protein>
<feature type="transmembrane region" description="Helical" evidence="1">
    <location>
        <begin position="183"/>
        <end position="202"/>
    </location>
</feature>
<dbReference type="RefSeq" id="WP_145415775.1">
    <property type="nucleotide sequence ID" value="NZ_CP036526.1"/>
</dbReference>
<feature type="transmembrane region" description="Helical" evidence="1">
    <location>
        <begin position="107"/>
        <end position="128"/>
    </location>
</feature>
<keyword evidence="1" id="KW-0472">Membrane</keyword>
<dbReference type="AlphaFoldDB" id="A0A517NM30"/>
<feature type="transmembrane region" description="Helical" evidence="1">
    <location>
        <begin position="65"/>
        <end position="86"/>
    </location>
</feature>
<keyword evidence="1" id="KW-0812">Transmembrane</keyword>
<dbReference type="Proteomes" id="UP000319817">
    <property type="component" value="Chromosome"/>
</dbReference>
<name>A0A517NM30_9BACT</name>
<gene>
    <name evidence="2" type="ORF">K239x_01230</name>
</gene>
<feature type="transmembrane region" description="Helical" evidence="1">
    <location>
        <begin position="411"/>
        <end position="432"/>
    </location>
</feature>
<sequence length="611" mass="67386">MNPGHLTAIIRMRWQLMRNQFRRSGNANWIVTLILLVLAAITSLSSFVFTIGWGDFFLAKIEPFYVIYVWDVLVVTFLFGWAIGLMTDLQRSEMLSLKNLLHLPISLRGAFFLNYTSSLASLTVLFFLPTMLGLCFASVMRFGTRSLVVFALLASFVFMVTAVSYQLKGWLARMMENKRMRGTVIALTTIVFVLIFQIPMMLNMGGWNSWGEAPRQRAVAHQDHLDELQELQESGELTPAKYTEAVESAKESYLAAEKEFSKASVDAINAKAKFINAVLPIGWLPYGASAAAQGAVLLSWLFALGMSAIGMGSLANSYRSTIRAYTGHHNKSRRQGTRIATSQSVRSSLLEKNVPGLSGTQSVIALASFRSMLRAPEAKLALMTPLIFALVFGSLFFSGTARKIPQIAVPWLGVGALGMSLVSMVQMMVNVFGLDRHGFRFYVLMPARRRDILLGKNLGLLPVAGTLSALLVLAVGVIAGMRGVHIFATLLQIPIAFLIYSTVCNYTSIVAPMGMAVGTMKPVSIKLSVVVMQLITVLVFPLAIAPAAIALATEQLAQMWDMQYGIPWYLLLTLIEIPTAFWFYDKMLDGLGGKLQQREQTILENISKVDD</sequence>
<dbReference type="EMBL" id="CP036526">
    <property type="protein sequence ID" value="QDT08190.1"/>
    <property type="molecule type" value="Genomic_DNA"/>
</dbReference>
<proteinExistence type="predicted"/>
<feature type="transmembrane region" description="Helical" evidence="1">
    <location>
        <begin position="380"/>
        <end position="399"/>
    </location>
</feature>
<feature type="transmembrane region" description="Helical" evidence="1">
    <location>
        <begin position="27"/>
        <end position="53"/>
    </location>
</feature>
<feature type="transmembrane region" description="Helical" evidence="1">
    <location>
        <begin position="290"/>
        <end position="315"/>
    </location>
</feature>
<evidence type="ECO:0000313" key="2">
    <source>
        <dbReference type="EMBL" id="QDT08190.1"/>
    </source>
</evidence>
<feature type="transmembrane region" description="Helical" evidence="1">
    <location>
        <begin position="564"/>
        <end position="584"/>
    </location>
</feature>
<reference evidence="2 3" key="1">
    <citation type="submission" date="2019-02" db="EMBL/GenBank/DDBJ databases">
        <title>Deep-cultivation of Planctomycetes and their phenomic and genomic characterization uncovers novel biology.</title>
        <authorList>
            <person name="Wiegand S."/>
            <person name="Jogler M."/>
            <person name="Boedeker C."/>
            <person name="Pinto D."/>
            <person name="Vollmers J."/>
            <person name="Rivas-Marin E."/>
            <person name="Kohn T."/>
            <person name="Peeters S.H."/>
            <person name="Heuer A."/>
            <person name="Rast P."/>
            <person name="Oberbeckmann S."/>
            <person name="Bunk B."/>
            <person name="Jeske O."/>
            <person name="Meyerdierks A."/>
            <person name="Storesund J.E."/>
            <person name="Kallscheuer N."/>
            <person name="Luecker S."/>
            <person name="Lage O.M."/>
            <person name="Pohl T."/>
            <person name="Merkel B.J."/>
            <person name="Hornburger P."/>
            <person name="Mueller R.-W."/>
            <person name="Bruemmer F."/>
            <person name="Labrenz M."/>
            <person name="Spormann A.M."/>
            <person name="Op den Camp H."/>
            <person name="Overmann J."/>
            <person name="Amann R."/>
            <person name="Jetten M.S.M."/>
            <person name="Mascher T."/>
            <person name="Medema M.H."/>
            <person name="Devos D.P."/>
            <person name="Kaster A.-K."/>
            <person name="Ovreas L."/>
            <person name="Rohde M."/>
            <person name="Galperin M.Y."/>
            <person name="Jogler C."/>
        </authorList>
    </citation>
    <scope>NUCLEOTIDE SEQUENCE [LARGE SCALE GENOMIC DNA]</scope>
    <source>
        <strain evidence="2 3">K23_9</strain>
    </source>
</reference>